<feature type="domain" description="RRM" evidence="6">
    <location>
        <begin position="649"/>
        <end position="722"/>
    </location>
</feature>
<dbReference type="Proteomes" id="UP001497453">
    <property type="component" value="Chromosome 7"/>
</dbReference>
<proteinExistence type="predicted"/>
<evidence type="ECO:0000313" key="8">
    <source>
        <dbReference type="Proteomes" id="UP001497453"/>
    </source>
</evidence>
<dbReference type="InterPro" id="IPR012677">
    <property type="entry name" value="Nucleotide-bd_a/b_plait_sf"/>
</dbReference>
<dbReference type="SUPFAM" id="SSF54928">
    <property type="entry name" value="RNA-binding domain, RBD"/>
    <property type="match status" value="3"/>
</dbReference>
<evidence type="ECO:0000313" key="7">
    <source>
        <dbReference type="EMBL" id="CAL1712565.1"/>
    </source>
</evidence>
<keyword evidence="4" id="KW-0694">RNA-binding</keyword>
<dbReference type="InterPro" id="IPR003107">
    <property type="entry name" value="HAT"/>
</dbReference>
<dbReference type="CDD" id="cd12296">
    <property type="entry name" value="RRM1_Prp24"/>
    <property type="match status" value="1"/>
</dbReference>
<evidence type="ECO:0000256" key="5">
    <source>
        <dbReference type="SAM" id="MobiDB-lite"/>
    </source>
</evidence>
<dbReference type="Pfam" id="PF00076">
    <property type="entry name" value="RRM_1"/>
    <property type="match status" value="3"/>
</dbReference>
<dbReference type="Gene3D" id="3.30.70.330">
    <property type="match status" value="4"/>
</dbReference>
<evidence type="ECO:0000256" key="1">
    <source>
        <dbReference type="ARBA" id="ARBA00004123"/>
    </source>
</evidence>
<reference evidence="8" key="1">
    <citation type="submission" date="2024-04" db="EMBL/GenBank/DDBJ databases">
        <authorList>
            <person name="Shaw F."/>
            <person name="Minotto A."/>
        </authorList>
    </citation>
    <scope>NUCLEOTIDE SEQUENCE [LARGE SCALE GENOMIC DNA]</scope>
</reference>
<dbReference type="PROSITE" id="PS50102">
    <property type="entry name" value="RRM"/>
    <property type="match status" value="3"/>
</dbReference>
<dbReference type="Pfam" id="PF05843">
    <property type="entry name" value="Suf"/>
    <property type="match status" value="1"/>
</dbReference>
<dbReference type="SMART" id="SM00360">
    <property type="entry name" value="RRM"/>
    <property type="match status" value="4"/>
</dbReference>
<sequence>MDSEMTMDEANALDALSSILTKLTENPYEIANHAEHVRVAQATGLQDQVEAALEMVTGFWAAGDYVWLPLIEKKLKEADLDSAEGLLDVLGLFERAEADYLCTQALLLVRPGVLIMTSYIAIPVLKKHLEFLTERYTHFTETESKPEDLGELFSTEWTRNAISDVVNKGIGHLTESQELWDIQREWEQNVLEQVPAAERPTLVSHLDDLFILRLKQPHADYESTFQAYSTFTTSYKPPDAYETLLVQASKMRSTAVKAWNRRESLETSLRQGGYSLEGYNYYITSELRPKKQDLFILTTLYERAVAEADKRRWKGEPGAEEALRTFWIGYLDFLRQNELDDEQVARIFRRATKSIPGSGELWARYLRFLERVESEDPSVPTAYDTALSFPPIHKDVEALVSLILARAGYEKRRVDAEEGGEDALETLVQVLIEGIAKVRQAARSGDPRLRLEKFFGSVCMENDALQEHAISVWQDAAKHYKTSYVAWTEYTNVLVRHQQYDTARDTFKDIASKNIDWPEAIWEAWLQFEHLHGSVQDIEECMDRIERARNQINVRRAKEAEKAAYAAMQVEAELQPSVPVSAGPVSGVNGAESAEVAPVDVDMQQERPSVSAGLKRKAEDEVETDGLESKKARTEPLKPIQLKRDRENSTVFVADLPTNASDDDLVALFKDCGPIREVKITQLANLAVATVEFMDRESVPAALTKDKKRIHDQEIAVHLGWKSTLYVTNFPESADDAFIRDLFGKYGVLFDVRWPSKKFKSTRRFCYVQYTSPASAEAALELQGRELEPGHRMSVLISNPERKKERSDVDANDRELYVAGVSKFATKDDLMKVFITYGPVKDVRLALDDKQRPKGFAFVEFEQAKDAVSALAANNYELKKRRLAVTLADTRRSKPQTTAGRKVEIRSRSVRIKNLPDGTQEGLLQQALEKRAAIKRVEAFTEKNEAIAELENPAEASKLLLHPEPLVFNGKTLELSEEALIDTPSASTGLFMPRAAASRPRAGLGSKKSRGTAVISAVRAARPAPSASTDGIGPSTAGNRSKGQDDFRKMLSGGV</sequence>
<dbReference type="PANTHER" id="PTHR32343">
    <property type="entry name" value="SERINE/ARGININE-RICH SPLICING FACTOR"/>
    <property type="match status" value="1"/>
</dbReference>
<dbReference type="CDD" id="cd00590">
    <property type="entry name" value="RRM_SF"/>
    <property type="match status" value="1"/>
</dbReference>
<dbReference type="PANTHER" id="PTHR32343:SF8">
    <property type="entry name" value="RNA RECOGNITION MOTIF (RRM)-CONTAINING PROTEIN"/>
    <property type="match status" value="1"/>
</dbReference>
<feature type="region of interest" description="Disordered" evidence="5">
    <location>
        <begin position="1001"/>
        <end position="1055"/>
    </location>
</feature>
<dbReference type="InterPro" id="IPR011990">
    <property type="entry name" value="TPR-like_helical_dom_sf"/>
</dbReference>
<dbReference type="Gene3D" id="1.25.40.10">
    <property type="entry name" value="Tetratricopeptide repeat domain"/>
    <property type="match status" value="2"/>
</dbReference>
<evidence type="ECO:0000256" key="4">
    <source>
        <dbReference type="PROSITE-ProRule" id="PRU00176"/>
    </source>
</evidence>
<dbReference type="InterPro" id="IPR000504">
    <property type="entry name" value="RRM_dom"/>
</dbReference>
<protein>
    <recommendedName>
        <fullName evidence="6">RRM domain-containing protein</fullName>
    </recommendedName>
</protein>
<feature type="compositionally biased region" description="Low complexity" evidence="5">
    <location>
        <begin position="1013"/>
        <end position="1027"/>
    </location>
</feature>
<evidence type="ECO:0000256" key="2">
    <source>
        <dbReference type="ARBA" id="ARBA00022737"/>
    </source>
</evidence>
<comment type="subcellular location">
    <subcellularLocation>
        <location evidence="1">Nucleus</location>
    </subcellularLocation>
</comment>
<dbReference type="InterPro" id="IPR034398">
    <property type="entry name" value="Prp24_RRM2"/>
</dbReference>
<keyword evidence="2" id="KW-0677">Repeat</keyword>
<feature type="domain" description="RRM" evidence="6">
    <location>
        <begin position="723"/>
        <end position="800"/>
    </location>
</feature>
<feature type="region of interest" description="Disordered" evidence="5">
    <location>
        <begin position="604"/>
        <end position="631"/>
    </location>
</feature>
<name>A0ABP1DXP5_9APHY</name>
<dbReference type="EMBL" id="OZ037950">
    <property type="protein sequence ID" value="CAL1712565.1"/>
    <property type="molecule type" value="Genomic_DNA"/>
</dbReference>
<evidence type="ECO:0000259" key="6">
    <source>
        <dbReference type="PROSITE" id="PS50102"/>
    </source>
</evidence>
<accession>A0ABP1DXP5</accession>
<dbReference type="InterPro" id="IPR008847">
    <property type="entry name" value="Suf"/>
</dbReference>
<dbReference type="InterPro" id="IPR034397">
    <property type="entry name" value="Prp24_RRM1"/>
</dbReference>
<organism evidence="7 8">
    <name type="scientific">Somion occarium</name>
    <dbReference type="NCBI Taxonomy" id="3059160"/>
    <lineage>
        <taxon>Eukaryota</taxon>
        <taxon>Fungi</taxon>
        <taxon>Dikarya</taxon>
        <taxon>Basidiomycota</taxon>
        <taxon>Agaricomycotina</taxon>
        <taxon>Agaricomycetes</taxon>
        <taxon>Polyporales</taxon>
        <taxon>Cerrenaceae</taxon>
        <taxon>Somion</taxon>
    </lineage>
</organism>
<evidence type="ECO:0000256" key="3">
    <source>
        <dbReference type="ARBA" id="ARBA00023242"/>
    </source>
</evidence>
<keyword evidence="8" id="KW-1185">Reference proteome</keyword>
<dbReference type="InterPro" id="IPR035979">
    <property type="entry name" value="RBD_domain_sf"/>
</dbReference>
<gene>
    <name evidence="7" type="ORF">GFSPODELE1_LOCUS8879</name>
</gene>
<keyword evidence="3" id="KW-0539">Nucleus</keyword>
<feature type="domain" description="RRM" evidence="6">
    <location>
        <begin position="814"/>
        <end position="890"/>
    </location>
</feature>
<dbReference type="SMART" id="SM00386">
    <property type="entry name" value="HAT"/>
    <property type="match status" value="2"/>
</dbReference>
<dbReference type="CDD" id="cd12297">
    <property type="entry name" value="RRM2_Prp24"/>
    <property type="match status" value="1"/>
</dbReference>
<dbReference type="SUPFAM" id="SSF48452">
    <property type="entry name" value="TPR-like"/>
    <property type="match status" value="1"/>
</dbReference>